<proteinExistence type="predicted"/>
<gene>
    <name evidence="1" type="primary">LOC107780026</name>
</gene>
<dbReference type="InterPro" id="IPR052657">
    <property type="entry name" value="PDP_family_Arabidopsis"/>
</dbReference>
<organism evidence="1">
    <name type="scientific">Nicotiana tabacum</name>
    <name type="common">Common tobacco</name>
    <dbReference type="NCBI Taxonomy" id="4097"/>
    <lineage>
        <taxon>Eukaryota</taxon>
        <taxon>Viridiplantae</taxon>
        <taxon>Streptophyta</taxon>
        <taxon>Embryophyta</taxon>
        <taxon>Tracheophyta</taxon>
        <taxon>Spermatophyta</taxon>
        <taxon>Magnoliopsida</taxon>
        <taxon>eudicotyledons</taxon>
        <taxon>Gunneridae</taxon>
        <taxon>Pentapetalae</taxon>
        <taxon>asterids</taxon>
        <taxon>lamiids</taxon>
        <taxon>Solanales</taxon>
        <taxon>Solanaceae</taxon>
        <taxon>Nicotianoideae</taxon>
        <taxon>Nicotianeae</taxon>
        <taxon>Nicotiana</taxon>
    </lineage>
</organism>
<accession>A0A1S3YV47</accession>
<dbReference type="KEGG" id="nta:107780026"/>
<dbReference type="PANTHER" id="PTHR10688">
    <property type="entry name" value="PWWP DOMAIN-CONTAINING PROTEIN"/>
    <property type="match status" value="1"/>
</dbReference>
<dbReference type="RefSeq" id="XP_016456018.1">
    <property type="nucleotide sequence ID" value="XM_016600532.1"/>
</dbReference>
<reference evidence="1" key="1">
    <citation type="submission" date="2025-08" db="UniProtKB">
        <authorList>
            <consortium name="RefSeq"/>
        </authorList>
    </citation>
    <scope>IDENTIFICATION</scope>
</reference>
<dbReference type="SUPFAM" id="SSF63748">
    <property type="entry name" value="Tudor/PWWP/MBT"/>
    <property type="match status" value="1"/>
</dbReference>
<name>A0A1S3YV47_TOBAC</name>
<protein>
    <submittedName>
        <fullName evidence="1">Uncharacterized protein</fullName>
    </submittedName>
</protein>
<sequence>MVQFQFPFFGDDSYAWLDHDQVIPFESHFEEKSKISKLQTFSVAVEEAIDELKRRAALGLTCFCRHPSNFRLARTEGLYEVDVSGYEPGAIYSSKWIKNCRDGFQPHGMFSFVKKLATSPRSLLNIYGIINSAKVTAYRKAVFEENDETYDQAFDEFEKDDETYGQAFGVKDSSSEYLAEFSKDGNQLKGTVGAQLEAAASNGPRVFVTSTEIARLERNNSITVAKLCVDIASERSGPAALHYKHKDNAPVYRKKRRSEVPKILDESKSSQALNVPNMITIEKLQNLKFPTVPLDASVNKEKEKESCKGEIKRKRMLTSGRKVSFRKMLPLTM</sequence>
<dbReference type="OrthoDB" id="62853at2759"/>
<dbReference type="AlphaFoldDB" id="A0A1S3YV47"/>
<dbReference type="Gene3D" id="2.30.30.140">
    <property type="match status" value="1"/>
</dbReference>
<dbReference type="STRING" id="4097.A0A1S3YV47"/>
<evidence type="ECO:0000313" key="1">
    <source>
        <dbReference type="RefSeq" id="XP_016456018.1"/>
    </source>
</evidence>
<dbReference type="PANTHER" id="PTHR10688:SF20">
    <property type="entry name" value="PWWP DOMAIN-CONTAINING PROTEIN"/>
    <property type="match status" value="1"/>
</dbReference>
<dbReference type="PaxDb" id="4097-A0A1S3YV47"/>